<feature type="domain" description="DUF3857" evidence="2">
    <location>
        <begin position="65"/>
        <end position="201"/>
    </location>
</feature>
<dbReference type="OrthoDB" id="98874at2"/>
<dbReference type="AlphaFoldDB" id="A0A4U0GUH1"/>
<keyword evidence="1" id="KW-0175">Coiled coil</keyword>
<evidence type="ECO:0000313" key="3">
    <source>
        <dbReference type="EMBL" id="TJY62526.1"/>
    </source>
</evidence>
<organism evidence="3 4">
    <name type="scientific">Sphingobacterium alkalisoli</name>
    <dbReference type="NCBI Taxonomy" id="1874115"/>
    <lineage>
        <taxon>Bacteria</taxon>
        <taxon>Pseudomonadati</taxon>
        <taxon>Bacteroidota</taxon>
        <taxon>Sphingobacteriia</taxon>
        <taxon>Sphingobacteriales</taxon>
        <taxon>Sphingobacteriaceae</taxon>
        <taxon>Sphingobacterium</taxon>
    </lineage>
</organism>
<accession>A0A4U0GUH1</accession>
<name>A0A4U0GUH1_9SPHI</name>
<gene>
    <name evidence="3" type="ORF">FAZ19_20980</name>
</gene>
<reference evidence="3 4" key="1">
    <citation type="submission" date="2019-04" db="EMBL/GenBank/DDBJ databases">
        <title>Sphingobacterium olei sp. nov., isolated from oil-contaminated soil.</title>
        <authorList>
            <person name="Liu B."/>
        </authorList>
    </citation>
    <scope>NUCLEOTIDE SEQUENCE [LARGE SCALE GENOMIC DNA]</scope>
    <source>
        <strain evidence="3 4">Y3L14</strain>
    </source>
</reference>
<sequence>MLRIIILTILFSTVSISFSQDFSFGKISLTDFENLIDSTAEAVVLREYGKGGIELSHQGELILRYYYHTKIQILKNEGLDKANFSIPLYRSGNQKEIIESIKGATYNMMNGKIEETDLPKSSIITEKTSDNFNTSKIAFPNVREGSIIELRYSVQSPFLYNLESWSFQSDIPKIYSEFVTEIPEICVYNVSLKGGYGLTKRKQESYDTKMESSVGVINGQKTYYIMENVPAFVEEDYMTSAENYKSILTFELARYSIPFGPSHNFSRSWEDVQKQLLESDNFGREVRKKNIFKSDLLAQITDKTLSDLENAIKVYTYVQKQIIWDKSDGMFTKNGLKDALEKRSGNAADINLSLVNALQAINIQASPVILSTRSNGMPSFTHPTISNYNYVIAHAIIDSIEYLLDATDANLPFGLIPLRCINFQGRLISKDYSDWIQLKSNYTSSISHIFNGELSEDGQLKGAFQIHRYGYAALNKRNELKEFNSLEEYFEKLEEKTGNIRFLKNAMENIDKSDLYLIENFEIEVDNFATPSNTGIQFNPLFIGKTIKNPFNLDSRSYPVDLGSKLEESFQFVIKLPESYRLVEKPKNVNMSLPNRDARYIYKINNHDNTLEIQILSQLNKPMFLPDEYLSLKEFFSRIIQSQKLDINLQKI</sequence>
<proteinExistence type="predicted"/>
<keyword evidence="4" id="KW-1185">Reference proteome</keyword>
<dbReference type="InterPro" id="IPR024618">
    <property type="entry name" value="DUF3857"/>
</dbReference>
<dbReference type="Gene3D" id="2.60.40.3140">
    <property type="match status" value="1"/>
</dbReference>
<dbReference type="RefSeq" id="WP_136822723.1">
    <property type="nucleotide sequence ID" value="NZ_BMJX01000008.1"/>
</dbReference>
<evidence type="ECO:0000256" key="1">
    <source>
        <dbReference type="SAM" id="Coils"/>
    </source>
</evidence>
<dbReference type="Gene3D" id="3.10.620.30">
    <property type="match status" value="1"/>
</dbReference>
<dbReference type="Gene3D" id="2.60.120.1130">
    <property type="match status" value="1"/>
</dbReference>
<evidence type="ECO:0000313" key="4">
    <source>
        <dbReference type="Proteomes" id="UP000309872"/>
    </source>
</evidence>
<evidence type="ECO:0000259" key="2">
    <source>
        <dbReference type="Pfam" id="PF12969"/>
    </source>
</evidence>
<dbReference type="EMBL" id="SUKA01000008">
    <property type="protein sequence ID" value="TJY62526.1"/>
    <property type="molecule type" value="Genomic_DNA"/>
</dbReference>
<protein>
    <submittedName>
        <fullName evidence="3">DUF3857 domain-containing protein</fullName>
    </submittedName>
</protein>
<dbReference type="Pfam" id="PF12969">
    <property type="entry name" value="DUF3857"/>
    <property type="match status" value="1"/>
</dbReference>
<comment type="caution">
    <text evidence="3">The sequence shown here is derived from an EMBL/GenBank/DDBJ whole genome shotgun (WGS) entry which is preliminary data.</text>
</comment>
<feature type="coiled-coil region" evidence="1">
    <location>
        <begin position="476"/>
        <end position="506"/>
    </location>
</feature>
<dbReference type="Proteomes" id="UP000309872">
    <property type="component" value="Unassembled WGS sequence"/>
</dbReference>